<dbReference type="Proteomes" id="UP001382904">
    <property type="component" value="Unassembled WGS sequence"/>
</dbReference>
<dbReference type="EMBL" id="JBBKAM010000002">
    <property type="protein sequence ID" value="MEJ8641567.1"/>
    <property type="molecule type" value="Genomic_DNA"/>
</dbReference>
<name>A0ABU8U104_9ACTN</name>
<protein>
    <submittedName>
        <fullName evidence="1">Uncharacterized protein</fullName>
    </submittedName>
</protein>
<accession>A0ABU8U104</accession>
<reference evidence="1 2" key="1">
    <citation type="submission" date="2024-03" db="EMBL/GenBank/DDBJ databases">
        <title>Novel Streptomyces species of biotechnological and ecological value are a feature of Machair soil.</title>
        <authorList>
            <person name="Prole J.R."/>
            <person name="Goodfellow M."/>
            <person name="Allenby N."/>
            <person name="Ward A.C."/>
        </authorList>
    </citation>
    <scope>NUCLEOTIDE SEQUENCE [LARGE SCALE GENOMIC DNA]</scope>
    <source>
        <strain evidence="1 2">MS1.HAVA.3</strain>
    </source>
</reference>
<organism evidence="1 2">
    <name type="scientific">Streptomyces caledonius</name>
    <dbReference type="NCBI Taxonomy" id="3134107"/>
    <lineage>
        <taxon>Bacteria</taxon>
        <taxon>Bacillati</taxon>
        <taxon>Actinomycetota</taxon>
        <taxon>Actinomycetes</taxon>
        <taxon>Kitasatosporales</taxon>
        <taxon>Streptomycetaceae</taxon>
        <taxon>Streptomyces</taxon>
    </lineage>
</organism>
<evidence type="ECO:0000313" key="2">
    <source>
        <dbReference type="Proteomes" id="UP001382904"/>
    </source>
</evidence>
<keyword evidence="2" id="KW-1185">Reference proteome</keyword>
<evidence type="ECO:0000313" key="1">
    <source>
        <dbReference type="EMBL" id="MEJ8641567.1"/>
    </source>
</evidence>
<sequence>MCAPKAGAHLDAFLACGHTDLAGAAVFGCLLHLAGLREGARFWWQFAAGSGSRRTSAAAYCLFLDHSRRGEHHDARHWARELGRRGFRRAADGICAKSGCARRRPSCATSTSWRTPIWARCRCPGPVSPECWPRSCRLPSRCRWRRCRRRWPRPGRRRVRCATPR</sequence>
<gene>
    <name evidence="1" type="ORF">WKI68_08920</name>
</gene>
<proteinExistence type="predicted"/>
<comment type="caution">
    <text evidence="1">The sequence shown here is derived from an EMBL/GenBank/DDBJ whole genome shotgun (WGS) entry which is preliminary data.</text>
</comment>